<evidence type="ECO:0000256" key="2">
    <source>
        <dbReference type="ARBA" id="ARBA00022603"/>
    </source>
</evidence>
<keyword evidence="1" id="KW-0597">Phosphoprotein</keyword>
<comment type="caution">
    <text evidence="5">The sequence shown here is derived from an EMBL/GenBank/DDBJ whole genome shotgun (WGS) entry which is preliminary data.</text>
</comment>
<dbReference type="GO" id="GO:0032259">
    <property type="term" value="P:methylation"/>
    <property type="evidence" value="ECO:0007669"/>
    <property type="project" value="UniProtKB-KW"/>
</dbReference>
<name>A0A841MKD6_9BACT</name>
<dbReference type="CDD" id="cd02440">
    <property type="entry name" value="AdoMet_MTases"/>
    <property type="match status" value="1"/>
</dbReference>
<dbReference type="PANTHER" id="PTHR32183:SF6">
    <property type="entry name" value="CYSTEINE SULFINATE DESULFINASE_CYSTEINE DESULFURASE AND RELATED ENZYMES"/>
    <property type="match status" value="1"/>
</dbReference>
<dbReference type="GO" id="GO:0008757">
    <property type="term" value="F:S-adenosylmethionine-dependent methyltransferase activity"/>
    <property type="evidence" value="ECO:0007669"/>
    <property type="project" value="InterPro"/>
</dbReference>
<accession>A0A841MKD6</accession>
<dbReference type="Proteomes" id="UP000588604">
    <property type="component" value="Unassembled WGS sequence"/>
</dbReference>
<keyword evidence="3 5" id="KW-0808">Transferase</keyword>
<evidence type="ECO:0000256" key="1">
    <source>
        <dbReference type="ARBA" id="ARBA00022553"/>
    </source>
</evidence>
<gene>
    <name evidence="5" type="ORF">FHS59_004421</name>
</gene>
<dbReference type="RefSeq" id="WP_184498175.1">
    <property type="nucleotide sequence ID" value="NZ_JACIJO010000005.1"/>
</dbReference>
<keyword evidence="6" id="KW-1185">Reference proteome</keyword>
<evidence type="ECO:0000313" key="6">
    <source>
        <dbReference type="Proteomes" id="UP000588604"/>
    </source>
</evidence>
<dbReference type="Pfam" id="PF05724">
    <property type="entry name" value="TPMT"/>
    <property type="match status" value="1"/>
</dbReference>
<dbReference type="AlphaFoldDB" id="A0A841MKD6"/>
<evidence type="ECO:0000256" key="3">
    <source>
        <dbReference type="ARBA" id="ARBA00022679"/>
    </source>
</evidence>
<evidence type="ECO:0000313" key="5">
    <source>
        <dbReference type="EMBL" id="MBB6328762.1"/>
    </source>
</evidence>
<organism evidence="5 6">
    <name type="scientific">Algoriphagus iocasae</name>
    <dbReference type="NCBI Taxonomy" id="1836499"/>
    <lineage>
        <taxon>Bacteria</taxon>
        <taxon>Pseudomonadati</taxon>
        <taxon>Bacteroidota</taxon>
        <taxon>Cytophagia</taxon>
        <taxon>Cytophagales</taxon>
        <taxon>Cyclobacteriaceae</taxon>
        <taxon>Algoriphagus</taxon>
    </lineage>
</organism>
<dbReference type="EMBL" id="JACIJO010000005">
    <property type="protein sequence ID" value="MBB6328762.1"/>
    <property type="molecule type" value="Genomic_DNA"/>
</dbReference>
<dbReference type="PANTHER" id="PTHR32183">
    <property type="match status" value="1"/>
</dbReference>
<protein>
    <submittedName>
        <fullName evidence="5">SAM-dependent methyltransferase</fullName>
    </submittedName>
</protein>
<dbReference type="InterPro" id="IPR008854">
    <property type="entry name" value="TPMT"/>
</dbReference>
<reference evidence="5 6" key="1">
    <citation type="submission" date="2020-08" db="EMBL/GenBank/DDBJ databases">
        <title>Genomic Encyclopedia of Type Strains, Phase IV (KMG-IV): sequencing the most valuable type-strain genomes for metagenomic binning, comparative biology and taxonomic classification.</title>
        <authorList>
            <person name="Goeker M."/>
        </authorList>
    </citation>
    <scope>NUCLEOTIDE SEQUENCE [LARGE SCALE GENOMIC DNA]</scope>
    <source>
        <strain evidence="5 6">DSM 102044</strain>
    </source>
</reference>
<evidence type="ECO:0000256" key="4">
    <source>
        <dbReference type="ARBA" id="ARBA00022691"/>
    </source>
</evidence>
<proteinExistence type="predicted"/>
<sequence>MAVLDENYWSCRYKFGKTGWDIGYPSPPIVQYLDQIENKEVEILIPGAGNAYEAIYAFNNGFKKVHVLDFSTLPLEKFKGKVPSFPIDQIHLEDFFLHQGKYDLIIEQTFFCALEISLRKKYVEKMYSLLKPQGVLMGVLFNRDFDRDGPPFGGTKEEYESLFKPRFDHVSFSPCDNSIPERMGSELFFTAVKSNG</sequence>
<keyword evidence="4" id="KW-0949">S-adenosyl-L-methionine</keyword>
<keyword evidence="2 5" id="KW-0489">Methyltransferase</keyword>
<dbReference type="InterPro" id="IPR029063">
    <property type="entry name" value="SAM-dependent_MTases_sf"/>
</dbReference>
<dbReference type="SUPFAM" id="SSF53335">
    <property type="entry name" value="S-adenosyl-L-methionine-dependent methyltransferases"/>
    <property type="match status" value="1"/>
</dbReference>
<dbReference type="PROSITE" id="PS51585">
    <property type="entry name" value="SAM_MT_TPMT"/>
    <property type="match status" value="1"/>
</dbReference>
<dbReference type="Gene3D" id="3.40.50.150">
    <property type="entry name" value="Vaccinia Virus protein VP39"/>
    <property type="match status" value="1"/>
</dbReference>